<protein>
    <recommendedName>
        <fullName evidence="4">Tetratricopeptide repeat protein</fullName>
    </recommendedName>
</protein>
<dbReference type="AlphaFoldDB" id="A0A9D1FIW2"/>
<sequence>MSSFNVAISEISTIDATRNAKQHNNQGVIFMKEGDLEAAMKEFKIAIALNPNVQATSVYYNNLGQVYMRMYALNNNKLFPMWAQKCFEQALLGDCMNFVYYKNLVNVYEARGILNSKVTYHLSQKDKNPYSAIILGLIYLKQNKIGAAVTILDDFCVQNPDLIITSDVKRLLANYQFI</sequence>
<dbReference type="SUPFAM" id="SSF48452">
    <property type="entry name" value="TPR-like"/>
    <property type="match status" value="1"/>
</dbReference>
<evidence type="ECO:0008006" key="4">
    <source>
        <dbReference type="Google" id="ProtNLM"/>
    </source>
</evidence>
<name>A0A9D1FIW2_9BACT</name>
<dbReference type="SMART" id="SM00028">
    <property type="entry name" value="TPR"/>
    <property type="match status" value="1"/>
</dbReference>
<reference evidence="2" key="2">
    <citation type="journal article" date="2021" name="PeerJ">
        <title>Extensive microbial diversity within the chicken gut microbiome revealed by metagenomics and culture.</title>
        <authorList>
            <person name="Gilroy R."/>
            <person name="Ravi A."/>
            <person name="Getino M."/>
            <person name="Pursley I."/>
            <person name="Horton D.L."/>
            <person name="Alikhan N.F."/>
            <person name="Baker D."/>
            <person name="Gharbi K."/>
            <person name="Hall N."/>
            <person name="Watson M."/>
            <person name="Adriaenssens E.M."/>
            <person name="Foster-Nyarko E."/>
            <person name="Jarju S."/>
            <person name="Secka A."/>
            <person name="Antonio M."/>
            <person name="Oren A."/>
            <person name="Chaudhuri R.R."/>
            <person name="La Ragione R."/>
            <person name="Hildebrand F."/>
            <person name="Pallen M.J."/>
        </authorList>
    </citation>
    <scope>NUCLEOTIDE SEQUENCE</scope>
    <source>
        <strain evidence="2">CHK152-2871</strain>
    </source>
</reference>
<gene>
    <name evidence="2" type="ORF">IAA86_04645</name>
</gene>
<dbReference type="Gene3D" id="1.25.40.10">
    <property type="entry name" value="Tetratricopeptide repeat domain"/>
    <property type="match status" value="1"/>
</dbReference>
<dbReference type="Pfam" id="PF13181">
    <property type="entry name" value="TPR_8"/>
    <property type="match status" value="1"/>
</dbReference>
<dbReference type="Proteomes" id="UP000886865">
    <property type="component" value="Unassembled WGS sequence"/>
</dbReference>
<keyword evidence="1" id="KW-0802">TPR repeat</keyword>
<dbReference type="PROSITE" id="PS50005">
    <property type="entry name" value="TPR"/>
    <property type="match status" value="1"/>
</dbReference>
<dbReference type="InterPro" id="IPR011990">
    <property type="entry name" value="TPR-like_helical_dom_sf"/>
</dbReference>
<evidence type="ECO:0000313" key="2">
    <source>
        <dbReference type="EMBL" id="HIS74292.1"/>
    </source>
</evidence>
<accession>A0A9D1FIW2</accession>
<feature type="repeat" description="TPR" evidence="1">
    <location>
        <begin position="20"/>
        <end position="53"/>
    </location>
</feature>
<dbReference type="InterPro" id="IPR019734">
    <property type="entry name" value="TPR_rpt"/>
</dbReference>
<evidence type="ECO:0000313" key="3">
    <source>
        <dbReference type="Proteomes" id="UP000886865"/>
    </source>
</evidence>
<organism evidence="2 3">
    <name type="scientific">Candidatus Galligastranaerophilus intestinavium</name>
    <dbReference type="NCBI Taxonomy" id="2840836"/>
    <lineage>
        <taxon>Bacteria</taxon>
        <taxon>Candidatus Galligastranaerophilus</taxon>
    </lineage>
</organism>
<dbReference type="EMBL" id="DVJQ01000040">
    <property type="protein sequence ID" value="HIS74292.1"/>
    <property type="molecule type" value="Genomic_DNA"/>
</dbReference>
<reference evidence="2" key="1">
    <citation type="submission" date="2020-10" db="EMBL/GenBank/DDBJ databases">
        <authorList>
            <person name="Gilroy R."/>
        </authorList>
    </citation>
    <scope>NUCLEOTIDE SEQUENCE</scope>
    <source>
        <strain evidence="2">CHK152-2871</strain>
    </source>
</reference>
<evidence type="ECO:0000256" key="1">
    <source>
        <dbReference type="PROSITE-ProRule" id="PRU00339"/>
    </source>
</evidence>
<proteinExistence type="predicted"/>
<comment type="caution">
    <text evidence="2">The sequence shown here is derived from an EMBL/GenBank/DDBJ whole genome shotgun (WGS) entry which is preliminary data.</text>
</comment>